<dbReference type="InterPro" id="IPR052032">
    <property type="entry name" value="ATP-dep_AA_Ligase"/>
</dbReference>
<dbReference type="InterPro" id="IPR011761">
    <property type="entry name" value="ATP-grasp"/>
</dbReference>
<name>A0A329VGH1_9GAMM</name>
<dbReference type="PROSITE" id="PS50975">
    <property type="entry name" value="ATP_GRASP"/>
    <property type="match status" value="1"/>
</dbReference>
<dbReference type="SUPFAM" id="SSF56059">
    <property type="entry name" value="Glutathione synthetase ATP-binding domain-like"/>
    <property type="match status" value="1"/>
</dbReference>
<gene>
    <name evidence="6" type="ORF">CKY01_10680</name>
</gene>
<dbReference type="Proteomes" id="UP000250870">
    <property type="component" value="Unassembled WGS sequence"/>
</dbReference>
<reference evidence="6 7" key="1">
    <citation type="journal article" date="2018" name="Int. J. Syst. Evol. Microbiol.">
        <title>Whole-genome-based revisit of Photorhabdus phylogeny: proposal for the elevation of most Photorhabdus subspecies to the species level and description of one novel species Photorhabdus bodei sp. nov., and one novel subspecies Photorhabdus laumondii subsp. clarkei subsp. nov.</title>
        <authorList>
            <person name="Machado R.A.R."/>
            <person name="Wuthrich D."/>
            <person name="Kuhnert P."/>
            <person name="Arce C.C.M."/>
            <person name="Thonen L."/>
            <person name="Ruiz C."/>
            <person name="Zhang X."/>
            <person name="Robert C.A.M."/>
            <person name="Karimi J."/>
            <person name="Kamali S."/>
            <person name="Ma J."/>
            <person name="Bruggmann R."/>
            <person name="Erb M."/>
        </authorList>
    </citation>
    <scope>NUCLEOTIDE SEQUENCE [LARGE SCALE GENOMIC DNA]</scope>
    <source>
        <strain evidence="6 7">BOJ-47</strain>
    </source>
</reference>
<evidence type="ECO:0000313" key="6">
    <source>
        <dbReference type="EMBL" id="RAW90899.1"/>
    </source>
</evidence>
<dbReference type="RefSeq" id="WP_113025687.1">
    <property type="nucleotide sequence ID" value="NZ_CAWNWQ010000012.1"/>
</dbReference>
<evidence type="ECO:0000256" key="4">
    <source>
        <dbReference type="PROSITE-ProRule" id="PRU00409"/>
    </source>
</evidence>
<keyword evidence="2 4" id="KW-0547">Nucleotide-binding</keyword>
<dbReference type="GO" id="GO:0046872">
    <property type="term" value="F:metal ion binding"/>
    <property type="evidence" value="ECO:0007669"/>
    <property type="project" value="InterPro"/>
</dbReference>
<accession>A0A329VGH1</accession>
<dbReference type="AlphaFoldDB" id="A0A329VGH1"/>
<sequence length="420" mass="46594">MKVNVIVVQAASGFHANWLRLSASLGEKYTFHLLVPQENIAAIPKDYLPVFSSVTGVAEFTPPGCQQAVENIASKQKITCSDLVFIAKDEHSLDVAARLREINGVRGTKPADILPFINKLVMKDRVSLAGISIPVHVAFDPGAYKRGAESWLNFVEEKLAYPLFTKQIDSAGSEDARKIHSRSELMQWCSDHAECDNYEIDEFIEGALFHVDTLISQGEVLLTFVSRYNRPNAEALLGLSMGSTLMSEDMADYAALEQFNRDVLNSLTPLPDGAFHHEIFKRTDGQLIFLEIAARSAGAFIPKMLEKASGINIEELHFMAQLGELPPRLSSQFQQYAAWLFFPPRPGLIEQCSVPDLTVEHELFWRHAAGAELSAPTSSSDRVLGVVLWCEDVQQLTDNYSYLQNGYQPFTLLDEVVGAG</sequence>
<dbReference type="Gene3D" id="3.30.470.20">
    <property type="entry name" value="ATP-grasp fold, B domain"/>
    <property type="match status" value="1"/>
</dbReference>
<evidence type="ECO:0000256" key="2">
    <source>
        <dbReference type="ARBA" id="ARBA00022741"/>
    </source>
</evidence>
<keyword evidence="3 4" id="KW-0067">ATP-binding</keyword>
<comment type="caution">
    <text evidence="6">The sequence shown here is derived from an EMBL/GenBank/DDBJ whole genome shotgun (WGS) entry which is preliminary data.</text>
</comment>
<dbReference type="GO" id="GO:0016874">
    <property type="term" value="F:ligase activity"/>
    <property type="evidence" value="ECO:0007669"/>
    <property type="project" value="UniProtKB-KW"/>
</dbReference>
<dbReference type="PANTHER" id="PTHR43585:SF2">
    <property type="entry name" value="ATP-GRASP ENZYME FSQD"/>
    <property type="match status" value="1"/>
</dbReference>
<evidence type="ECO:0000259" key="5">
    <source>
        <dbReference type="PROSITE" id="PS50975"/>
    </source>
</evidence>
<dbReference type="Gene3D" id="3.40.50.20">
    <property type="match status" value="1"/>
</dbReference>
<organism evidence="6 7">
    <name type="scientific">Photorhabdus laumondii subsp. clarkei</name>
    <dbReference type="NCBI Taxonomy" id="2029685"/>
    <lineage>
        <taxon>Bacteria</taxon>
        <taxon>Pseudomonadati</taxon>
        <taxon>Pseudomonadota</taxon>
        <taxon>Gammaproteobacteria</taxon>
        <taxon>Enterobacterales</taxon>
        <taxon>Morganellaceae</taxon>
        <taxon>Photorhabdus</taxon>
    </lineage>
</organism>
<keyword evidence="1" id="KW-0436">Ligase</keyword>
<protein>
    <recommendedName>
        <fullName evidence="5">ATP-grasp domain-containing protein</fullName>
    </recommendedName>
</protein>
<dbReference type="PANTHER" id="PTHR43585">
    <property type="entry name" value="FUMIPYRROLE BIOSYNTHESIS PROTEIN C"/>
    <property type="match status" value="1"/>
</dbReference>
<dbReference type="GO" id="GO:0005524">
    <property type="term" value="F:ATP binding"/>
    <property type="evidence" value="ECO:0007669"/>
    <property type="project" value="UniProtKB-UniRule"/>
</dbReference>
<proteinExistence type="predicted"/>
<evidence type="ECO:0000256" key="3">
    <source>
        <dbReference type="ARBA" id="ARBA00022840"/>
    </source>
</evidence>
<evidence type="ECO:0000313" key="7">
    <source>
        <dbReference type="Proteomes" id="UP000250870"/>
    </source>
</evidence>
<feature type="domain" description="ATP-grasp" evidence="5">
    <location>
        <begin position="123"/>
        <end position="322"/>
    </location>
</feature>
<evidence type="ECO:0000256" key="1">
    <source>
        <dbReference type="ARBA" id="ARBA00022598"/>
    </source>
</evidence>
<dbReference type="EMBL" id="NSCI01000012">
    <property type="protein sequence ID" value="RAW90899.1"/>
    <property type="molecule type" value="Genomic_DNA"/>
</dbReference>